<dbReference type="Proteomes" id="UP000048984">
    <property type="component" value="Unassembled WGS sequence"/>
</dbReference>
<feature type="binding site" evidence="6">
    <location>
        <position position="351"/>
    </location>
    <ligand>
        <name>ATP</name>
        <dbReference type="ChEBI" id="CHEBI:30616"/>
    </ligand>
</feature>
<reference evidence="7 8" key="1">
    <citation type="submission" date="2015-09" db="EMBL/GenBank/DDBJ databases">
        <authorList>
            <person name="Jackson K.R."/>
            <person name="Lunt B.L."/>
            <person name="Fisher J.N.B."/>
            <person name="Gardner A.V."/>
            <person name="Bailey M.E."/>
            <person name="Deus L.M."/>
            <person name="Earl A.S."/>
            <person name="Gibby P.D."/>
            <person name="Hartmann K.A."/>
            <person name="Liu J.E."/>
            <person name="Manci A.M."/>
            <person name="Nielsen D.A."/>
            <person name="Solomon M.B."/>
            <person name="Breakwell D.P."/>
            <person name="Burnett S.H."/>
            <person name="Grose J.H."/>
        </authorList>
    </citation>
    <scope>NUCLEOTIDE SEQUENCE [LARGE SCALE GENOMIC DNA]</scope>
    <source>
        <strain evidence="7 8">16</strain>
    </source>
</reference>
<dbReference type="Gene3D" id="3.40.50.11260">
    <property type="match status" value="1"/>
</dbReference>
<comment type="function">
    <text evidence="5">Molecular chaperone. Has ATPase activity.</text>
</comment>
<dbReference type="SUPFAM" id="SSF110942">
    <property type="entry name" value="HSP90 C-terminal domain"/>
    <property type="match status" value="1"/>
</dbReference>
<evidence type="ECO:0000256" key="2">
    <source>
        <dbReference type="ARBA" id="ARBA00022741"/>
    </source>
</evidence>
<dbReference type="InterPro" id="IPR036890">
    <property type="entry name" value="HATPase_C_sf"/>
</dbReference>
<keyword evidence="2 5" id="KW-0547">Nucleotide-binding</keyword>
<name>A0A0P6WG21_9HYPH</name>
<dbReference type="RefSeq" id="WP_054359766.1">
    <property type="nucleotide sequence ID" value="NZ_LJYW01000001.1"/>
</dbReference>
<feature type="binding site" evidence="6">
    <location>
        <begin position="106"/>
        <end position="107"/>
    </location>
    <ligand>
        <name>ATP</name>
        <dbReference type="ChEBI" id="CHEBI:30616"/>
    </ligand>
</feature>
<dbReference type="EMBL" id="LJYW01000001">
    <property type="protein sequence ID" value="KPL53602.1"/>
    <property type="molecule type" value="Genomic_DNA"/>
</dbReference>
<feature type="region of interest" description="A; substrate-binding" evidence="5">
    <location>
        <begin position="1"/>
        <end position="351"/>
    </location>
</feature>
<feature type="region of interest" description="C" evidence="5">
    <location>
        <begin position="570"/>
        <end position="647"/>
    </location>
</feature>
<dbReference type="GO" id="GO:0051082">
    <property type="term" value="F:unfolded protein binding"/>
    <property type="evidence" value="ECO:0007669"/>
    <property type="project" value="UniProtKB-UniRule"/>
</dbReference>
<dbReference type="SUPFAM" id="SSF55874">
    <property type="entry name" value="ATPase domain of HSP90 chaperone/DNA topoisomerase II/histidine kinase"/>
    <property type="match status" value="1"/>
</dbReference>
<proteinExistence type="inferred from homology"/>
<dbReference type="InterPro" id="IPR037196">
    <property type="entry name" value="HSP90_C"/>
</dbReference>
<evidence type="ECO:0000256" key="4">
    <source>
        <dbReference type="ARBA" id="ARBA00023186"/>
    </source>
</evidence>
<dbReference type="SUPFAM" id="SSF54211">
    <property type="entry name" value="Ribosomal protein S5 domain 2-like"/>
    <property type="match status" value="1"/>
</dbReference>
<evidence type="ECO:0000256" key="5">
    <source>
        <dbReference type="HAMAP-Rule" id="MF_00505"/>
    </source>
</evidence>
<keyword evidence="5" id="KW-0346">Stress response</keyword>
<dbReference type="Pfam" id="PF00183">
    <property type="entry name" value="HSP90"/>
    <property type="match status" value="1"/>
</dbReference>
<dbReference type="GO" id="GO:0005524">
    <property type="term" value="F:ATP binding"/>
    <property type="evidence" value="ECO:0007669"/>
    <property type="project" value="UniProtKB-UniRule"/>
</dbReference>
<dbReference type="PANTHER" id="PTHR11528">
    <property type="entry name" value="HEAT SHOCK PROTEIN 90 FAMILY MEMBER"/>
    <property type="match status" value="1"/>
</dbReference>
<accession>A0A0P6WG21</accession>
<dbReference type="InterPro" id="IPR020575">
    <property type="entry name" value="Hsp90_N"/>
</dbReference>
<comment type="subcellular location">
    <subcellularLocation>
        <location evidence="5">Cytoplasm</location>
    </subcellularLocation>
</comment>
<dbReference type="GO" id="GO:0140662">
    <property type="term" value="F:ATP-dependent protein folding chaperone"/>
    <property type="evidence" value="ECO:0007669"/>
    <property type="project" value="InterPro"/>
</dbReference>
<dbReference type="HAMAP" id="MF_00505">
    <property type="entry name" value="HSP90"/>
    <property type="match status" value="1"/>
</dbReference>
<evidence type="ECO:0000256" key="1">
    <source>
        <dbReference type="ARBA" id="ARBA00008239"/>
    </source>
</evidence>
<evidence type="ECO:0000256" key="6">
    <source>
        <dbReference type="PIRSR" id="PIRSR002583-1"/>
    </source>
</evidence>
<dbReference type="GO" id="GO:0016887">
    <property type="term" value="F:ATP hydrolysis activity"/>
    <property type="evidence" value="ECO:0007669"/>
    <property type="project" value="InterPro"/>
</dbReference>
<dbReference type="CDD" id="cd16927">
    <property type="entry name" value="HATPase_Hsp90-like"/>
    <property type="match status" value="1"/>
</dbReference>
<feature type="binding site" evidence="6">
    <location>
        <begin position="143"/>
        <end position="148"/>
    </location>
    <ligand>
        <name>ATP</name>
        <dbReference type="ChEBI" id="CHEBI:30616"/>
    </ligand>
</feature>
<feature type="binding site" evidence="6">
    <location>
        <position position="44"/>
    </location>
    <ligand>
        <name>ATP</name>
        <dbReference type="ChEBI" id="CHEBI:30616"/>
    </ligand>
</feature>
<evidence type="ECO:0000313" key="8">
    <source>
        <dbReference type="Proteomes" id="UP000048984"/>
    </source>
</evidence>
<comment type="similarity">
    <text evidence="1 5">Belongs to the heat shock protein 90 family.</text>
</comment>
<feature type="binding site" evidence="6">
    <location>
        <position position="196"/>
    </location>
    <ligand>
        <name>ATP</name>
        <dbReference type="ChEBI" id="CHEBI:30616"/>
    </ligand>
</feature>
<feature type="binding site" evidence="6">
    <location>
        <position position="91"/>
    </location>
    <ligand>
        <name>ATP</name>
        <dbReference type="ChEBI" id="CHEBI:30616"/>
    </ligand>
</feature>
<dbReference type="Gene3D" id="3.30.565.10">
    <property type="entry name" value="Histidine kinase-like ATPase, C-terminal domain"/>
    <property type="match status" value="1"/>
</dbReference>
<evidence type="ECO:0000256" key="3">
    <source>
        <dbReference type="ARBA" id="ARBA00022840"/>
    </source>
</evidence>
<sequence>MSTDTIEQPAESHAFQAEVARLLHLMVHSVYSNRDIFLRELISNAADACEKLRWLAVSDPALNADGAPLEIVIEADPDGRRLTVSDNGVGMTRQELVDNLGTIARSGTRAFLEQANAAKDGAAGQDGASKDGGSKDGSRLIGQFGVGFYSAFMVAARVVVTSRRAGSDEAWRWTSDGQGTFDVAPAELADAPVRGTRIVLELTEDAKDYADEATVERVVKTYSAHVPVPIRFAKAGEAASRELTDGSALWAKAKSEVTKEEYAEFYGNVSGQWDEPALTIHYRAEGRTEYSVLLFVPSMKPFDLFDPARKGRVKLYVRRIFISDEVEILPAWARFVRGVIDSEDLPLNLSRELLQSNPLLETIRKGVTGRILSELGKLATSDTEAYLRIWEAFGPVIKEGLYEDPDRRDELFKIIRFKSTKSGDGWRSLADYVADLRENQTRIHYVLADSPERAAASPHLEGFRARDVEVLLLTDPVDAFWVRTALGYDGKPFQSVTQGAADLDAIPLAEGAPKPDAAAAGAAEVAAVVAFVKETLGDRVADVRASTRLAESPACLVAPDFGPDKEFEKLMSRSQGRSDFTKPILELNPQHPLVAAMARHLADADRTLVEDAGFLLFGQARILDGEAPDDPADFGRRLVQVMQKLMV</sequence>
<comment type="subunit">
    <text evidence="5">Homodimer.</text>
</comment>
<feature type="binding site" evidence="6">
    <location>
        <position position="40"/>
    </location>
    <ligand>
        <name>ATP</name>
        <dbReference type="ChEBI" id="CHEBI:30616"/>
    </ligand>
</feature>
<dbReference type="PRINTS" id="PR00775">
    <property type="entry name" value="HEATSHOCK90"/>
</dbReference>
<dbReference type="InterPro" id="IPR019805">
    <property type="entry name" value="Heat_shock_protein_90_CS"/>
</dbReference>
<dbReference type="GO" id="GO:0005737">
    <property type="term" value="C:cytoplasm"/>
    <property type="evidence" value="ECO:0007669"/>
    <property type="project" value="UniProtKB-SubCell"/>
</dbReference>
<dbReference type="PROSITE" id="PS00298">
    <property type="entry name" value="HSP90"/>
    <property type="match status" value="1"/>
</dbReference>
<keyword evidence="8" id="KW-1185">Reference proteome</keyword>
<dbReference type="InterPro" id="IPR001404">
    <property type="entry name" value="Hsp90_fam"/>
</dbReference>
<comment type="caution">
    <text evidence="7">The sequence shown here is derived from an EMBL/GenBank/DDBJ whole genome shotgun (WGS) entry which is preliminary data.</text>
</comment>
<protein>
    <recommendedName>
        <fullName evidence="5">Chaperone protein HtpG</fullName>
    </recommendedName>
    <alternativeName>
        <fullName evidence="5">Heat shock protein HtpG</fullName>
    </alternativeName>
    <alternativeName>
        <fullName evidence="5">High temperature protein G</fullName>
    </alternativeName>
</protein>
<comment type="caution">
    <text evidence="5">Lacks conserved residue(s) required for the propagation of feature annotation.</text>
</comment>
<dbReference type="STRING" id="665126.ABB55_16420"/>
<dbReference type="PIRSF" id="PIRSF002583">
    <property type="entry name" value="Hsp90"/>
    <property type="match status" value="1"/>
</dbReference>
<dbReference type="Gene3D" id="3.30.230.80">
    <property type="match status" value="1"/>
</dbReference>
<keyword evidence="4 5" id="KW-0143">Chaperone</keyword>
<keyword evidence="3 5" id="KW-0067">ATP-binding</keyword>
<dbReference type="InterPro" id="IPR020568">
    <property type="entry name" value="Ribosomal_Su5_D2-typ_SF"/>
</dbReference>
<dbReference type="Gene3D" id="1.20.120.790">
    <property type="entry name" value="Heat shock protein 90, C-terminal domain"/>
    <property type="match status" value="1"/>
</dbReference>
<dbReference type="Pfam" id="PF13589">
    <property type="entry name" value="HATPase_c_3"/>
    <property type="match status" value="1"/>
</dbReference>
<keyword evidence="5" id="KW-0963">Cytoplasm</keyword>
<evidence type="ECO:0000313" key="7">
    <source>
        <dbReference type="EMBL" id="KPL53602.1"/>
    </source>
</evidence>
<feature type="binding site" evidence="6">
    <location>
        <position position="86"/>
    </location>
    <ligand>
        <name>ATP</name>
        <dbReference type="ChEBI" id="CHEBI:30616"/>
    </ligand>
</feature>
<dbReference type="AlphaFoldDB" id="A0A0P6WG21"/>
<organism evidence="7 8">
    <name type="scientific">Prosthecodimorpha hirschii</name>
    <dbReference type="NCBI Taxonomy" id="665126"/>
    <lineage>
        <taxon>Bacteria</taxon>
        <taxon>Pseudomonadati</taxon>
        <taxon>Pseudomonadota</taxon>
        <taxon>Alphaproteobacteria</taxon>
        <taxon>Hyphomicrobiales</taxon>
        <taxon>Ancalomicrobiaceae</taxon>
        <taxon>Prosthecodimorpha</taxon>
    </lineage>
</organism>
<feature type="binding site" evidence="6">
    <location>
        <position position="99"/>
    </location>
    <ligand>
        <name>ATP</name>
        <dbReference type="ChEBI" id="CHEBI:30616"/>
    </ligand>
</feature>
<gene>
    <name evidence="5" type="primary">htpG</name>
    <name evidence="7" type="ORF">ABB55_16420</name>
</gene>
<dbReference type="NCBIfam" id="NF003555">
    <property type="entry name" value="PRK05218.1"/>
    <property type="match status" value="1"/>
</dbReference>
<reference evidence="7 8" key="2">
    <citation type="submission" date="2015-10" db="EMBL/GenBank/DDBJ databases">
        <title>Draft Genome Sequence of Prosthecomicrobium hirschii ATCC 27832.</title>
        <authorList>
            <person name="Daniel J."/>
            <person name="Givan S.A."/>
            <person name="Brun Y.V."/>
            <person name="Brown P.J."/>
        </authorList>
    </citation>
    <scope>NUCLEOTIDE SEQUENCE [LARGE SCALE GENOMIC DNA]</scope>
    <source>
        <strain evidence="7 8">16</strain>
    </source>
</reference>